<sequence>MQQRKTDPHFLCRRRWSAAAGFGQRTCEHRGERCHPQGPLSTAAEAAVGDGGGNAEPLADASPPHCHLTVTSIAETSGKNATGRRALGVPTLGGVFLLFLAPHLQARKLST</sequence>
<evidence type="ECO:0000256" key="2">
    <source>
        <dbReference type="SAM" id="Phobius"/>
    </source>
</evidence>
<keyword evidence="2" id="KW-0472">Membrane</keyword>
<evidence type="ECO:0000313" key="4">
    <source>
        <dbReference type="Proteomes" id="UP001327560"/>
    </source>
</evidence>
<dbReference type="EMBL" id="CP136893">
    <property type="protein sequence ID" value="WOL05776.1"/>
    <property type="molecule type" value="Genomic_DNA"/>
</dbReference>
<proteinExistence type="predicted"/>
<feature type="transmembrane region" description="Helical" evidence="2">
    <location>
        <begin position="86"/>
        <end position="104"/>
    </location>
</feature>
<keyword evidence="4" id="KW-1185">Reference proteome</keyword>
<accession>A0AAQ3QDR4</accession>
<gene>
    <name evidence="3" type="ORF">Cni_G14507</name>
</gene>
<keyword evidence="2" id="KW-1133">Transmembrane helix</keyword>
<dbReference type="Proteomes" id="UP001327560">
    <property type="component" value="Chromosome 4"/>
</dbReference>
<organism evidence="3 4">
    <name type="scientific">Canna indica</name>
    <name type="common">Indian-shot</name>
    <dbReference type="NCBI Taxonomy" id="4628"/>
    <lineage>
        <taxon>Eukaryota</taxon>
        <taxon>Viridiplantae</taxon>
        <taxon>Streptophyta</taxon>
        <taxon>Embryophyta</taxon>
        <taxon>Tracheophyta</taxon>
        <taxon>Spermatophyta</taxon>
        <taxon>Magnoliopsida</taxon>
        <taxon>Liliopsida</taxon>
        <taxon>Zingiberales</taxon>
        <taxon>Cannaceae</taxon>
        <taxon>Canna</taxon>
    </lineage>
</organism>
<protein>
    <submittedName>
        <fullName evidence="3">Uncharacterized protein</fullName>
    </submittedName>
</protein>
<keyword evidence="2" id="KW-0812">Transmembrane</keyword>
<evidence type="ECO:0000256" key="1">
    <source>
        <dbReference type="SAM" id="MobiDB-lite"/>
    </source>
</evidence>
<reference evidence="3 4" key="1">
    <citation type="submission" date="2023-10" db="EMBL/GenBank/DDBJ databases">
        <title>Chromosome-scale genome assembly provides insights into flower coloration mechanisms of Canna indica.</title>
        <authorList>
            <person name="Li C."/>
        </authorList>
    </citation>
    <scope>NUCLEOTIDE SEQUENCE [LARGE SCALE GENOMIC DNA]</scope>
    <source>
        <tissue evidence="3">Flower</tissue>
    </source>
</reference>
<dbReference type="AlphaFoldDB" id="A0AAQ3QDR4"/>
<feature type="region of interest" description="Disordered" evidence="1">
    <location>
        <begin position="29"/>
        <end position="63"/>
    </location>
</feature>
<name>A0AAQ3QDR4_9LILI</name>
<evidence type="ECO:0000313" key="3">
    <source>
        <dbReference type="EMBL" id="WOL05776.1"/>
    </source>
</evidence>